<evidence type="ECO:0000313" key="3">
    <source>
        <dbReference type="EMBL" id="KAL0009940.1"/>
    </source>
</evidence>
<evidence type="ECO:0000256" key="1">
    <source>
        <dbReference type="SAM" id="MobiDB-lite"/>
    </source>
</evidence>
<reference evidence="3 4" key="1">
    <citation type="submission" date="2024-01" db="EMBL/GenBank/DDBJ databases">
        <title>A telomere-to-telomere, gap-free genome of sweet tea (Lithocarpus litseifolius).</title>
        <authorList>
            <person name="Zhou J."/>
        </authorList>
    </citation>
    <scope>NUCLEOTIDE SEQUENCE [LARGE SCALE GENOMIC DNA]</scope>
    <source>
        <strain evidence="3">Zhou-2022a</strain>
        <tissue evidence="3">Leaf</tissue>
    </source>
</reference>
<dbReference type="InterPro" id="IPR008972">
    <property type="entry name" value="Cupredoxin"/>
</dbReference>
<dbReference type="SUPFAM" id="SSF49503">
    <property type="entry name" value="Cupredoxins"/>
    <property type="match status" value="1"/>
</dbReference>
<feature type="compositionally biased region" description="Low complexity" evidence="1">
    <location>
        <begin position="147"/>
        <end position="173"/>
    </location>
</feature>
<sequence>MARKMLIDGEVSQPNEEKAHYDFDLFVIGAGNGGVRASRFSASYGAKVGICELPFHPISSKVIGGVGGAFNFIANKHDVLKVPKESYDNCSEAKPIGNTTTTGPVNMTLNIIGNHYFICTIDSHCQTGQKLAIIVLGTLGGTPPSPSTSTSAPPSTSTSPPTTPTPTSASPRAGSRRRPLRPSS</sequence>
<organism evidence="3 4">
    <name type="scientific">Lithocarpus litseifolius</name>
    <dbReference type="NCBI Taxonomy" id="425828"/>
    <lineage>
        <taxon>Eukaryota</taxon>
        <taxon>Viridiplantae</taxon>
        <taxon>Streptophyta</taxon>
        <taxon>Embryophyta</taxon>
        <taxon>Tracheophyta</taxon>
        <taxon>Spermatophyta</taxon>
        <taxon>Magnoliopsida</taxon>
        <taxon>eudicotyledons</taxon>
        <taxon>Gunneridae</taxon>
        <taxon>Pentapetalae</taxon>
        <taxon>rosids</taxon>
        <taxon>fabids</taxon>
        <taxon>Fagales</taxon>
        <taxon>Fagaceae</taxon>
        <taxon>Lithocarpus</taxon>
    </lineage>
</organism>
<dbReference type="Gene3D" id="2.60.40.420">
    <property type="entry name" value="Cupredoxins - blue copper proteins"/>
    <property type="match status" value="1"/>
</dbReference>
<dbReference type="PANTHER" id="PTHR33021">
    <property type="entry name" value="BLUE COPPER PROTEIN"/>
    <property type="match status" value="1"/>
</dbReference>
<protein>
    <recommendedName>
        <fullName evidence="2">Phytocyanin domain-containing protein</fullName>
    </recommendedName>
</protein>
<dbReference type="EMBL" id="JAZDWU010000002">
    <property type="protein sequence ID" value="KAL0009940.1"/>
    <property type="molecule type" value="Genomic_DNA"/>
</dbReference>
<feature type="compositionally biased region" description="Basic residues" evidence="1">
    <location>
        <begin position="174"/>
        <end position="184"/>
    </location>
</feature>
<dbReference type="PANTHER" id="PTHR33021:SF189">
    <property type="entry name" value="CUCUMBER PEELING CUPREDOXIN-LIKE"/>
    <property type="match status" value="1"/>
</dbReference>
<dbReference type="PROSITE" id="PS51485">
    <property type="entry name" value="PHYTOCYANIN"/>
    <property type="match status" value="1"/>
</dbReference>
<dbReference type="InterPro" id="IPR036188">
    <property type="entry name" value="FAD/NAD-bd_sf"/>
</dbReference>
<dbReference type="InterPro" id="IPR003245">
    <property type="entry name" value="Phytocyanin_dom"/>
</dbReference>
<dbReference type="SUPFAM" id="SSF51905">
    <property type="entry name" value="FAD/NAD(P)-binding domain"/>
    <property type="match status" value="1"/>
</dbReference>
<name>A0AAW2DLA7_9ROSI</name>
<dbReference type="Proteomes" id="UP001459277">
    <property type="component" value="Unassembled WGS sequence"/>
</dbReference>
<dbReference type="InterPro" id="IPR039391">
    <property type="entry name" value="Phytocyanin-like"/>
</dbReference>
<dbReference type="AlphaFoldDB" id="A0AAW2DLA7"/>
<feature type="domain" description="Phytocyanin" evidence="2">
    <location>
        <begin position="1"/>
        <end position="137"/>
    </location>
</feature>
<evidence type="ECO:0000259" key="2">
    <source>
        <dbReference type="PROSITE" id="PS51485"/>
    </source>
</evidence>
<comment type="caution">
    <text evidence="3">The sequence shown here is derived from an EMBL/GenBank/DDBJ whole genome shotgun (WGS) entry which is preliminary data.</text>
</comment>
<accession>A0AAW2DLA7</accession>
<feature type="region of interest" description="Disordered" evidence="1">
    <location>
        <begin position="142"/>
        <end position="184"/>
    </location>
</feature>
<evidence type="ECO:0000313" key="4">
    <source>
        <dbReference type="Proteomes" id="UP001459277"/>
    </source>
</evidence>
<keyword evidence="4" id="KW-1185">Reference proteome</keyword>
<dbReference type="Pfam" id="PF02298">
    <property type="entry name" value="Cu_bind_like"/>
    <property type="match status" value="1"/>
</dbReference>
<dbReference type="GO" id="GO:0009055">
    <property type="term" value="F:electron transfer activity"/>
    <property type="evidence" value="ECO:0007669"/>
    <property type="project" value="InterPro"/>
</dbReference>
<dbReference type="Gene3D" id="3.50.50.60">
    <property type="entry name" value="FAD/NAD(P)-binding domain"/>
    <property type="match status" value="1"/>
</dbReference>
<dbReference type="GO" id="GO:0005886">
    <property type="term" value="C:plasma membrane"/>
    <property type="evidence" value="ECO:0007669"/>
    <property type="project" value="TreeGrafter"/>
</dbReference>
<proteinExistence type="predicted"/>
<gene>
    <name evidence="3" type="ORF">SO802_005048</name>
</gene>